<dbReference type="InterPro" id="IPR013786">
    <property type="entry name" value="AcylCoA_DH/ox_N"/>
</dbReference>
<evidence type="ECO:0000256" key="4">
    <source>
        <dbReference type="ARBA" id="ARBA00022827"/>
    </source>
</evidence>
<dbReference type="SUPFAM" id="SSF47203">
    <property type="entry name" value="Acyl-CoA dehydrogenase C-terminal domain-like"/>
    <property type="match status" value="1"/>
</dbReference>
<evidence type="ECO:0000313" key="9">
    <source>
        <dbReference type="Proteomes" id="UP001604043"/>
    </source>
</evidence>
<evidence type="ECO:0000259" key="6">
    <source>
        <dbReference type="Pfam" id="PF00441"/>
    </source>
</evidence>
<comment type="cofactor">
    <cofactor evidence="1">
        <name>FAD</name>
        <dbReference type="ChEBI" id="CHEBI:57692"/>
    </cofactor>
</comment>
<dbReference type="InterPro" id="IPR009075">
    <property type="entry name" value="AcylCo_DH/oxidase_C"/>
</dbReference>
<accession>A0ABW6ZR12</accession>
<feature type="domain" description="Acyl-CoA dehydrogenase/oxidase C-terminal" evidence="6">
    <location>
        <begin position="205"/>
        <end position="343"/>
    </location>
</feature>
<keyword evidence="4" id="KW-0274">FAD</keyword>
<evidence type="ECO:0000256" key="3">
    <source>
        <dbReference type="ARBA" id="ARBA00022630"/>
    </source>
</evidence>
<dbReference type="InterPro" id="IPR046373">
    <property type="entry name" value="Acyl-CoA_Oxase/DH_mid-dom_sf"/>
</dbReference>
<dbReference type="Proteomes" id="UP001604043">
    <property type="component" value="Unassembled WGS sequence"/>
</dbReference>
<dbReference type="PANTHER" id="PTHR43884">
    <property type="entry name" value="ACYL-COA DEHYDROGENASE"/>
    <property type="match status" value="1"/>
</dbReference>
<dbReference type="Pfam" id="PF02771">
    <property type="entry name" value="Acyl-CoA_dh_N"/>
    <property type="match status" value="1"/>
</dbReference>
<dbReference type="InterPro" id="IPR036250">
    <property type="entry name" value="AcylCo_DH-like_C"/>
</dbReference>
<dbReference type="Pfam" id="PF00441">
    <property type="entry name" value="Acyl-CoA_dh_1"/>
    <property type="match status" value="1"/>
</dbReference>
<dbReference type="InterPro" id="IPR009100">
    <property type="entry name" value="AcylCoA_DH/oxidase_NM_dom_sf"/>
</dbReference>
<protein>
    <submittedName>
        <fullName evidence="8">Acyl-CoA dehydrogenase family protein</fullName>
        <ecNumber evidence="8">1.-.-.-</ecNumber>
    </submittedName>
</protein>
<reference evidence="8 9" key="1">
    <citation type="submission" date="2024-02" db="EMBL/GenBank/DDBJ databases">
        <title>Expansion and revision of Xanthobacter and proposal of Roseixanthobacter gen. nov.</title>
        <authorList>
            <person name="Soltysiak M.P.M."/>
            <person name="Jalihal A."/>
            <person name="Ory A."/>
            <person name="Chrisophersen C."/>
            <person name="Lee A.D."/>
            <person name="Boulton J."/>
            <person name="Springer M."/>
        </authorList>
    </citation>
    <scope>NUCLEOTIDE SEQUENCE [LARGE SCALE GENOMIC DNA]</scope>
    <source>
        <strain evidence="8 9">CB5</strain>
    </source>
</reference>
<dbReference type="SUPFAM" id="SSF56645">
    <property type="entry name" value="Acyl-CoA dehydrogenase NM domain-like"/>
    <property type="match status" value="1"/>
</dbReference>
<evidence type="ECO:0000256" key="5">
    <source>
        <dbReference type="ARBA" id="ARBA00023002"/>
    </source>
</evidence>
<dbReference type="EC" id="1.-.-.-" evidence="8"/>
<evidence type="ECO:0000256" key="2">
    <source>
        <dbReference type="ARBA" id="ARBA00009347"/>
    </source>
</evidence>
<evidence type="ECO:0000313" key="8">
    <source>
        <dbReference type="EMBL" id="MFG1255345.1"/>
    </source>
</evidence>
<sequence>MTITAERLEGARMIRESAAGIADRGDVGRARKLRFSETGFDRQILKEMCDLGWLGLRLPESDGGSGLGMLEMCALAEELGAAIVPEPLIPAALAVRVLAEPERTAALEGRLVVLPAFQEQAADPDTAPATSVQQGRISGRKLFVPSPRGADAFVVTSRDGSFLVRSDAPGLVIEAVTMQDGSHSGTLVLKDVPVEKLPGRLEDGLDDACLATAAYLLGLADAVLERTVAYLKVRKQFGAVIGTFQALQHRCVDLKLQAVLARVSVEDAARIADTNVGIDERRAAVSRAKARASDAALLVARQAVQLHGGIGFTDECDIGLYLRKAMVLAPAFGGSAFHRARFAALTFGDGAEASPAPARTA</sequence>
<keyword evidence="9" id="KW-1185">Reference proteome</keyword>
<evidence type="ECO:0000256" key="1">
    <source>
        <dbReference type="ARBA" id="ARBA00001974"/>
    </source>
</evidence>
<dbReference type="Gene3D" id="1.10.540.10">
    <property type="entry name" value="Acyl-CoA dehydrogenase/oxidase, N-terminal domain"/>
    <property type="match status" value="1"/>
</dbReference>
<proteinExistence type="inferred from homology"/>
<comment type="similarity">
    <text evidence="2">Belongs to the acyl-CoA dehydrogenase family.</text>
</comment>
<dbReference type="PANTHER" id="PTHR43884:SF20">
    <property type="entry name" value="ACYL-COA DEHYDROGENASE FADE28"/>
    <property type="match status" value="1"/>
</dbReference>
<dbReference type="GO" id="GO:0016491">
    <property type="term" value="F:oxidoreductase activity"/>
    <property type="evidence" value="ECO:0007669"/>
    <property type="project" value="UniProtKB-KW"/>
</dbReference>
<dbReference type="InterPro" id="IPR037069">
    <property type="entry name" value="AcylCoA_DH/ox_N_sf"/>
</dbReference>
<dbReference type="Gene3D" id="2.40.110.10">
    <property type="entry name" value="Butyryl-CoA Dehydrogenase, subunit A, domain 2"/>
    <property type="match status" value="1"/>
</dbReference>
<dbReference type="CDD" id="cd00567">
    <property type="entry name" value="ACAD"/>
    <property type="match status" value="1"/>
</dbReference>
<feature type="domain" description="Acyl-CoA dehydrogenase/oxidase N-terminal" evidence="7">
    <location>
        <begin position="11"/>
        <end position="85"/>
    </location>
</feature>
<dbReference type="EMBL" id="JBAFUR010000010">
    <property type="protein sequence ID" value="MFG1255345.1"/>
    <property type="molecule type" value="Genomic_DNA"/>
</dbReference>
<keyword evidence="5 8" id="KW-0560">Oxidoreductase</keyword>
<organism evidence="8 9">
    <name type="scientific">Xanthobacter aminoxidans</name>
    <dbReference type="NCBI Taxonomy" id="186280"/>
    <lineage>
        <taxon>Bacteria</taxon>
        <taxon>Pseudomonadati</taxon>
        <taxon>Pseudomonadota</taxon>
        <taxon>Alphaproteobacteria</taxon>
        <taxon>Hyphomicrobiales</taxon>
        <taxon>Xanthobacteraceae</taxon>
        <taxon>Xanthobacter</taxon>
    </lineage>
</organism>
<name>A0ABW6ZR12_9HYPH</name>
<dbReference type="RefSeq" id="WP_394010264.1">
    <property type="nucleotide sequence ID" value="NZ_JBAFUR010000010.1"/>
</dbReference>
<evidence type="ECO:0000259" key="7">
    <source>
        <dbReference type="Pfam" id="PF02771"/>
    </source>
</evidence>
<gene>
    <name evidence="8" type="ORF">V5F30_24255</name>
</gene>
<comment type="caution">
    <text evidence="8">The sequence shown here is derived from an EMBL/GenBank/DDBJ whole genome shotgun (WGS) entry which is preliminary data.</text>
</comment>
<keyword evidence="3" id="KW-0285">Flavoprotein</keyword>
<dbReference type="Gene3D" id="1.20.140.10">
    <property type="entry name" value="Butyryl-CoA Dehydrogenase, subunit A, domain 3"/>
    <property type="match status" value="1"/>
</dbReference>